<dbReference type="PRINTS" id="PR01210">
    <property type="entry name" value="GGTRANSPTASE"/>
</dbReference>
<evidence type="ECO:0000256" key="3">
    <source>
        <dbReference type="RuleBase" id="RU368068"/>
    </source>
</evidence>
<keyword evidence="4" id="KW-0732">Signal</keyword>
<dbReference type="Pfam" id="PF01019">
    <property type="entry name" value="G_glu_transpept"/>
    <property type="match status" value="1"/>
</dbReference>
<dbReference type="STRING" id="1569628.A0A316UNN5"/>
<proteinExistence type="predicted"/>
<dbReference type="AlphaFoldDB" id="A0A316UNN5"/>
<feature type="binding site" evidence="2">
    <location>
        <begin position="459"/>
        <end position="460"/>
    </location>
    <ligand>
        <name>L-glutamate</name>
        <dbReference type="ChEBI" id="CHEBI:29985"/>
    </ligand>
</feature>
<dbReference type="InterPro" id="IPR000101">
    <property type="entry name" value="GGT_peptidase"/>
</dbReference>
<organism evidence="5 6">
    <name type="scientific">Jaminaea rosea</name>
    <dbReference type="NCBI Taxonomy" id="1569628"/>
    <lineage>
        <taxon>Eukaryota</taxon>
        <taxon>Fungi</taxon>
        <taxon>Dikarya</taxon>
        <taxon>Basidiomycota</taxon>
        <taxon>Ustilaginomycotina</taxon>
        <taxon>Exobasidiomycetes</taxon>
        <taxon>Microstromatales</taxon>
        <taxon>Microstromatales incertae sedis</taxon>
        <taxon>Jaminaea</taxon>
    </lineage>
</organism>
<dbReference type="PANTHER" id="PTHR11686">
    <property type="entry name" value="GAMMA GLUTAMYL TRANSPEPTIDASE"/>
    <property type="match status" value="1"/>
</dbReference>
<name>A0A316UNN5_9BASI</name>
<feature type="signal peptide" evidence="4">
    <location>
        <begin position="1"/>
        <end position="23"/>
    </location>
</feature>
<dbReference type="FunFam" id="1.10.246.130:FF:000001">
    <property type="entry name" value="Gamma-glutamyltransferase 5 isoform 1"/>
    <property type="match status" value="1"/>
</dbReference>
<dbReference type="PANTHER" id="PTHR11686:SF62">
    <property type="entry name" value="GLUTATHIONE HYDROLASE"/>
    <property type="match status" value="1"/>
</dbReference>
<keyword evidence="3" id="KW-0012">Acyltransferase</keyword>
<dbReference type="Proteomes" id="UP000245884">
    <property type="component" value="Unassembled WGS sequence"/>
</dbReference>
<dbReference type="GO" id="GO:0006751">
    <property type="term" value="P:glutathione catabolic process"/>
    <property type="evidence" value="ECO:0007669"/>
    <property type="project" value="UniProtKB-UniRule"/>
</dbReference>
<dbReference type="InterPro" id="IPR043138">
    <property type="entry name" value="GGT_lsub"/>
</dbReference>
<feature type="binding site" evidence="2">
    <location>
        <position position="431"/>
    </location>
    <ligand>
        <name>L-glutamate</name>
        <dbReference type="ChEBI" id="CHEBI:29985"/>
    </ligand>
</feature>
<evidence type="ECO:0000256" key="1">
    <source>
        <dbReference type="PIRSR" id="PIRSR600101-1"/>
    </source>
</evidence>
<evidence type="ECO:0000313" key="5">
    <source>
        <dbReference type="EMBL" id="PWN25523.1"/>
    </source>
</evidence>
<dbReference type="EC" id="2.3.2.2" evidence="3"/>
<dbReference type="EC" id="3.4.19.13" evidence="3"/>
<dbReference type="GO" id="GO:0103068">
    <property type="term" value="F:leukotriene C4 gamma-glutamyl transferase activity"/>
    <property type="evidence" value="ECO:0007669"/>
    <property type="project" value="UniProtKB-EC"/>
</dbReference>
<dbReference type="RefSeq" id="XP_025360135.1">
    <property type="nucleotide sequence ID" value="XM_025507583.1"/>
</dbReference>
<gene>
    <name evidence="5" type="ORF">BDZ90DRAFT_246981</name>
</gene>
<dbReference type="InterPro" id="IPR029055">
    <property type="entry name" value="Ntn_hydrolases_N"/>
</dbReference>
<dbReference type="GO" id="GO:0005886">
    <property type="term" value="C:plasma membrane"/>
    <property type="evidence" value="ECO:0007669"/>
    <property type="project" value="TreeGrafter"/>
</dbReference>
<protein>
    <recommendedName>
        <fullName evidence="3">Glutathione hydrolase</fullName>
        <ecNumber evidence="3">2.3.2.2</ecNumber>
        <ecNumber evidence="3">3.4.19.13</ecNumber>
    </recommendedName>
    <alternativeName>
        <fullName evidence="3">Gamma-glutamyltransferase</fullName>
    </alternativeName>
    <alternativeName>
        <fullName evidence="3">Gamma-glutamyltranspeptidase</fullName>
    </alternativeName>
</protein>
<dbReference type="Gene3D" id="1.10.246.130">
    <property type="match status" value="1"/>
</dbReference>
<evidence type="ECO:0000256" key="4">
    <source>
        <dbReference type="SAM" id="SignalP"/>
    </source>
</evidence>
<comment type="function">
    <text evidence="3">Cleaves the gamma-glutamyl peptide bond of glutathione and glutathione conjugates.</text>
</comment>
<evidence type="ECO:0000313" key="6">
    <source>
        <dbReference type="Proteomes" id="UP000245884"/>
    </source>
</evidence>
<comment type="catalytic activity">
    <reaction evidence="3">
        <text>an S-substituted glutathione + H2O = an S-substituted L-cysteinylglycine + L-glutamate</text>
        <dbReference type="Rhea" id="RHEA:59468"/>
        <dbReference type="ChEBI" id="CHEBI:15377"/>
        <dbReference type="ChEBI" id="CHEBI:29985"/>
        <dbReference type="ChEBI" id="CHEBI:90779"/>
        <dbReference type="ChEBI" id="CHEBI:143103"/>
        <dbReference type="EC" id="3.4.19.13"/>
    </reaction>
</comment>
<keyword evidence="3" id="KW-0378">Hydrolase</keyword>
<evidence type="ECO:0000256" key="2">
    <source>
        <dbReference type="PIRSR" id="PIRSR600101-2"/>
    </source>
</evidence>
<reference evidence="5 6" key="1">
    <citation type="journal article" date="2018" name="Mol. Biol. Evol.">
        <title>Broad Genomic Sampling Reveals a Smut Pathogenic Ancestry of the Fungal Clade Ustilaginomycotina.</title>
        <authorList>
            <person name="Kijpornyongpan T."/>
            <person name="Mondo S.J."/>
            <person name="Barry K."/>
            <person name="Sandor L."/>
            <person name="Lee J."/>
            <person name="Lipzen A."/>
            <person name="Pangilinan J."/>
            <person name="LaButti K."/>
            <person name="Hainaut M."/>
            <person name="Henrissat B."/>
            <person name="Grigoriev I.V."/>
            <person name="Spatafora J.W."/>
            <person name="Aime M.C."/>
        </authorList>
    </citation>
    <scope>NUCLEOTIDE SEQUENCE [LARGE SCALE GENOMIC DNA]</scope>
    <source>
        <strain evidence="5 6">MCA 5214</strain>
    </source>
</reference>
<keyword evidence="6" id="KW-1185">Reference proteome</keyword>
<feature type="binding site" evidence="2">
    <location>
        <position position="119"/>
    </location>
    <ligand>
        <name>L-glutamate</name>
        <dbReference type="ChEBI" id="CHEBI:29985"/>
    </ligand>
</feature>
<sequence length="599" mass="63869">MGSDTGAFFLAALLLSSLGPTQIIERSGTADEAKRYKKTVRRRKDEHGVSGKHGVVTCEVDVCSNIGADILKQGGSAADAIIAASLCVGSIDAFHSGQGGGGHLLVRSPNGTVEHIDFRETLPAAGYPTIFKDHGANSSVVGGLAVGVPGEVRGFEALHKAYGKLPWFKLYKPSVKLNKAGFKVTNQLATAIKEQKEYVCKGYFKESYCPGGKIAKEGQTIRRVRYGNALAKIGSKGPSAFYHGPIARNTIRAINSTGGVMTLKDLAGYHVIHRQPVNASLNGYHLYATAAPSSGPVVLSSLQTLNQYDDREEAGYNLTTHRFIEATKFAYGERANYGDPAFVKNVSRLQSEYLQVDYAKEKRHRIEDDGVLPKEAYDPSRFDILTDAGTSHLVAIDKHGLAVTMTTTVNTFFGSKVMTKDGIVLNNQMDDFSTPGVVNSYGYVPTVANYPAPGKRPLSSISPLIAVDSHGKLVLATGSAGGSRIPTAVMIVTYGVLQDGLDIQSALNRPRWHDQLSPNATYLEWAAPADGITASQAVGSKEWHGFSNATASFLKGLGHNITFTAPGSSTAQGAQYFAKNGTFLGGAEVRQLAARPAAP</sequence>
<dbReference type="GO" id="GO:0036374">
    <property type="term" value="F:glutathione hydrolase activity"/>
    <property type="evidence" value="ECO:0007669"/>
    <property type="project" value="UniProtKB-UniRule"/>
</dbReference>
<dbReference type="UniPathway" id="UPA00204"/>
<keyword evidence="3" id="KW-0808">Transferase</keyword>
<dbReference type="SUPFAM" id="SSF56235">
    <property type="entry name" value="N-terminal nucleophile aminohydrolases (Ntn hydrolases)"/>
    <property type="match status" value="1"/>
</dbReference>
<dbReference type="EMBL" id="KZ819675">
    <property type="protein sequence ID" value="PWN25523.1"/>
    <property type="molecule type" value="Genomic_DNA"/>
</dbReference>
<feature type="active site" description="Nucleophile" evidence="1">
    <location>
        <position position="390"/>
    </location>
</feature>
<dbReference type="InterPro" id="IPR043137">
    <property type="entry name" value="GGT_ssub_C"/>
</dbReference>
<dbReference type="Gene3D" id="3.60.20.40">
    <property type="match status" value="1"/>
</dbReference>
<accession>A0A316UNN5</accession>
<dbReference type="GeneID" id="37029406"/>
<feature type="chain" id="PRO_5016399166" description="Glutathione hydrolase" evidence="4">
    <location>
        <begin position="24"/>
        <end position="599"/>
    </location>
</feature>
<comment type="catalytic activity">
    <reaction evidence="3">
        <text>an N-terminal (5-L-glutamyl)-[peptide] + an alpha-amino acid = 5-L-glutamyl amino acid + an N-terminal L-alpha-aminoacyl-[peptide]</text>
        <dbReference type="Rhea" id="RHEA:23904"/>
        <dbReference type="Rhea" id="RHEA-COMP:9780"/>
        <dbReference type="Rhea" id="RHEA-COMP:9795"/>
        <dbReference type="ChEBI" id="CHEBI:77644"/>
        <dbReference type="ChEBI" id="CHEBI:78597"/>
        <dbReference type="ChEBI" id="CHEBI:78599"/>
        <dbReference type="ChEBI" id="CHEBI:78608"/>
        <dbReference type="EC" id="2.3.2.2"/>
    </reaction>
</comment>
<feature type="binding site" evidence="2">
    <location>
        <position position="482"/>
    </location>
    <ligand>
        <name>L-glutamate</name>
        <dbReference type="ChEBI" id="CHEBI:29985"/>
    </ligand>
</feature>
<dbReference type="OrthoDB" id="1081007at2759"/>
<comment type="catalytic activity">
    <reaction evidence="3">
        <text>glutathione + H2O = L-cysteinylglycine + L-glutamate</text>
        <dbReference type="Rhea" id="RHEA:28807"/>
        <dbReference type="ChEBI" id="CHEBI:15377"/>
        <dbReference type="ChEBI" id="CHEBI:29985"/>
        <dbReference type="ChEBI" id="CHEBI:57925"/>
        <dbReference type="ChEBI" id="CHEBI:61694"/>
        <dbReference type="EC" id="3.4.19.13"/>
    </reaction>
</comment>
<comment type="pathway">
    <text evidence="3">Sulfur metabolism; glutathione metabolism.</text>
</comment>
<feature type="binding site" evidence="2">
    <location>
        <begin position="408"/>
        <end position="410"/>
    </location>
    <ligand>
        <name>L-glutamate</name>
        <dbReference type="ChEBI" id="CHEBI:29985"/>
    </ligand>
</feature>